<feature type="compositionally biased region" description="Polar residues" evidence="1">
    <location>
        <begin position="7"/>
        <end position="18"/>
    </location>
</feature>
<protein>
    <submittedName>
        <fullName evidence="2">Uncharacterized protein</fullName>
    </submittedName>
</protein>
<feature type="compositionally biased region" description="Basic and acidic residues" evidence="1">
    <location>
        <begin position="142"/>
        <end position="153"/>
    </location>
</feature>
<evidence type="ECO:0000313" key="2">
    <source>
        <dbReference type="EMBL" id="JAC48685.1"/>
    </source>
</evidence>
<name>A0A034W3L6_BACDO</name>
<dbReference type="AlphaFoldDB" id="A0A034W3L6"/>
<organism evidence="2">
    <name type="scientific">Bactrocera dorsalis</name>
    <name type="common">Oriental fruit fly</name>
    <name type="synonym">Dacus dorsalis</name>
    <dbReference type="NCBI Taxonomy" id="27457"/>
    <lineage>
        <taxon>Eukaryota</taxon>
        <taxon>Metazoa</taxon>
        <taxon>Ecdysozoa</taxon>
        <taxon>Arthropoda</taxon>
        <taxon>Hexapoda</taxon>
        <taxon>Insecta</taxon>
        <taxon>Pterygota</taxon>
        <taxon>Neoptera</taxon>
        <taxon>Endopterygota</taxon>
        <taxon>Diptera</taxon>
        <taxon>Brachycera</taxon>
        <taxon>Muscomorpha</taxon>
        <taxon>Tephritoidea</taxon>
        <taxon>Tephritidae</taxon>
        <taxon>Bactrocera</taxon>
        <taxon>Bactrocera</taxon>
    </lineage>
</organism>
<sequence>MEAEMLTTPTPTVRSAVTVSRPKATPVVAPRTTIATAAQRELPTAPRSDTQSQAPEPAPLQCALCRRRHRLPHCGIFKGMTPQQRQQVAQAHGHCLNCLAPSHLTCECTTGFVWVTITRCSTAIPDPTLNVVTPLAAVLPADDSRDRNREGKPSLRRSPAPDTIITIPPRIGGAILGRKPVVRQASATL</sequence>
<feature type="region of interest" description="Disordered" evidence="1">
    <location>
        <begin position="142"/>
        <end position="164"/>
    </location>
</feature>
<dbReference type="OrthoDB" id="7993929at2759"/>
<feature type="region of interest" description="Disordered" evidence="1">
    <location>
        <begin position="1"/>
        <end position="57"/>
    </location>
</feature>
<proteinExistence type="predicted"/>
<reference evidence="2" key="1">
    <citation type="journal article" date="2014" name="BMC Genomics">
        <title>Characterizing the developmental transcriptome of the oriental fruit fly, Bactrocera dorsalis (Diptera: Tephritidae) through comparative genomic analysis with Drosophila melanogaster utilizing modENCODE datasets.</title>
        <authorList>
            <person name="Geib S.M."/>
            <person name="Calla B."/>
            <person name="Hall B."/>
            <person name="Hou S."/>
            <person name="Manoukis N.C."/>
        </authorList>
    </citation>
    <scope>NUCLEOTIDE SEQUENCE</scope>
    <source>
        <strain evidence="2">Punador</strain>
    </source>
</reference>
<evidence type="ECO:0000256" key="1">
    <source>
        <dbReference type="SAM" id="MobiDB-lite"/>
    </source>
</evidence>
<dbReference type="EMBL" id="GAKP01010267">
    <property type="protein sequence ID" value="JAC48685.1"/>
    <property type="molecule type" value="Transcribed_RNA"/>
</dbReference>
<accession>A0A034W3L6</accession>